<evidence type="ECO:0000256" key="5">
    <source>
        <dbReference type="ARBA" id="ARBA00022723"/>
    </source>
</evidence>
<comment type="cofactor">
    <cofactor evidence="2">
        <name>Ca(2+)</name>
        <dbReference type="ChEBI" id="CHEBI:29108"/>
    </cofactor>
</comment>
<dbReference type="Pfam" id="PF00128">
    <property type="entry name" value="Alpha-amylase"/>
    <property type="match status" value="1"/>
</dbReference>
<gene>
    <name evidence="12" type="ORF">B0A52_08966</name>
</gene>
<keyword evidence="5" id="KW-0479">Metal-binding</keyword>
<evidence type="ECO:0000256" key="6">
    <source>
        <dbReference type="ARBA" id="ARBA00022801"/>
    </source>
</evidence>
<dbReference type="Gene3D" id="3.20.20.80">
    <property type="entry name" value="Glycosidases"/>
    <property type="match status" value="1"/>
</dbReference>
<dbReference type="InterPro" id="IPR017853">
    <property type="entry name" value="GH"/>
</dbReference>
<organism evidence="12 13">
    <name type="scientific">Exophiala mesophila</name>
    <name type="common">Black yeast-like fungus</name>
    <dbReference type="NCBI Taxonomy" id="212818"/>
    <lineage>
        <taxon>Eukaryota</taxon>
        <taxon>Fungi</taxon>
        <taxon>Dikarya</taxon>
        <taxon>Ascomycota</taxon>
        <taxon>Pezizomycotina</taxon>
        <taxon>Eurotiomycetes</taxon>
        <taxon>Chaetothyriomycetidae</taxon>
        <taxon>Chaetothyriales</taxon>
        <taxon>Herpotrichiellaceae</taxon>
        <taxon>Exophiala</taxon>
    </lineage>
</organism>
<evidence type="ECO:0000256" key="7">
    <source>
        <dbReference type="ARBA" id="ARBA00023277"/>
    </source>
</evidence>
<evidence type="ECO:0000256" key="3">
    <source>
        <dbReference type="ARBA" id="ARBA00008061"/>
    </source>
</evidence>
<protein>
    <recommendedName>
        <fullName evidence="4">alpha-amylase</fullName>
        <ecNumber evidence="4">3.2.1.1</ecNumber>
    </recommendedName>
</protein>
<dbReference type="PRINTS" id="PR00110">
    <property type="entry name" value="ALPHAAMYLASE"/>
</dbReference>
<evidence type="ECO:0000256" key="2">
    <source>
        <dbReference type="ARBA" id="ARBA00001913"/>
    </source>
</evidence>
<sequence>MQRLSSFARSLSGGGKTNGTPNSDSIPQNQIIFQGFEWHLPGPEKPEQPSHWTLLKQLLPHLSALGVSHIWLPPGCKSTNVHDNGYGIYDLWDLGEFEAKGSRRTKWGVREELDDLCKEANRLGIAVLWDAVLNHKAAADGKETSNGIKVDPRDRNRHISPQKELETWTSFNFPARGNQYSNMKYNWKHFSGVDYDSRTKDHGIFSHELGNYDYLMFADLDHSHPEVRKDIFDWGTWITTALGLGGMRLDAIKHYSLSFLKDLISHLDLQNKNLFFIGEYWVADSKILQNVLRAFNGRISLFDVQLVYNLSDYSQGRKTDLRNVLQGSLSELDPRHAVTFVANHDTQESQSLAAPVEEWFVPLAHSLILLRQNCGIPCVFWGDVFGINGPRPRLPACGGKLARLIAARKLLYWLDEDGASFKSKRGWSRCYYD</sequence>
<dbReference type="InterPro" id="IPR006046">
    <property type="entry name" value="Alpha_amylase"/>
</dbReference>
<evidence type="ECO:0000313" key="13">
    <source>
        <dbReference type="Proteomes" id="UP000288859"/>
    </source>
</evidence>
<comment type="caution">
    <text evidence="12">The sequence shown here is derived from an EMBL/GenBank/DDBJ whole genome shotgun (WGS) entry which is preliminary data.</text>
</comment>
<feature type="region of interest" description="Disordered" evidence="10">
    <location>
        <begin position="1"/>
        <end position="26"/>
    </location>
</feature>
<keyword evidence="7" id="KW-0119">Carbohydrate metabolism</keyword>
<comment type="catalytic activity">
    <reaction evidence="1">
        <text>Endohydrolysis of (1-&gt;4)-alpha-D-glucosidic linkages in polysaccharides containing three or more (1-&gt;4)-alpha-linked D-glucose units.</text>
        <dbReference type="EC" id="3.2.1.1"/>
    </reaction>
</comment>
<feature type="domain" description="Glycosyl hydrolase family 13 catalytic" evidence="11">
    <location>
        <begin position="30"/>
        <end position="408"/>
    </location>
</feature>
<dbReference type="GO" id="GO:0005509">
    <property type="term" value="F:calcium ion binding"/>
    <property type="evidence" value="ECO:0007669"/>
    <property type="project" value="InterPro"/>
</dbReference>
<dbReference type="PIRSF" id="PIRSF001021">
    <property type="entry name" value="Alph-amls_thrmst"/>
    <property type="match status" value="1"/>
</dbReference>
<dbReference type="SMART" id="SM00642">
    <property type="entry name" value="Aamy"/>
    <property type="match status" value="1"/>
</dbReference>
<evidence type="ECO:0000256" key="9">
    <source>
        <dbReference type="RuleBase" id="RU003615"/>
    </source>
</evidence>
<dbReference type="EC" id="3.2.1.1" evidence="4"/>
<dbReference type="Proteomes" id="UP000288859">
    <property type="component" value="Unassembled WGS sequence"/>
</dbReference>
<dbReference type="GO" id="GO:0004556">
    <property type="term" value="F:alpha-amylase activity"/>
    <property type="evidence" value="ECO:0007669"/>
    <property type="project" value="UniProtKB-EC"/>
</dbReference>
<dbReference type="VEuPathDB" id="FungiDB:PV10_09177"/>
<keyword evidence="8" id="KW-0326">Glycosidase</keyword>
<evidence type="ECO:0000256" key="4">
    <source>
        <dbReference type="ARBA" id="ARBA00012595"/>
    </source>
</evidence>
<name>A0A438MUI3_EXOME</name>
<dbReference type="InterPro" id="IPR006047">
    <property type="entry name" value="GH13_cat_dom"/>
</dbReference>
<dbReference type="InterPro" id="IPR013776">
    <property type="entry name" value="A-amylase_thermo"/>
</dbReference>
<dbReference type="AlphaFoldDB" id="A0A438MUI3"/>
<evidence type="ECO:0000259" key="11">
    <source>
        <dbReference type="SMART" id="SM00642"/>
    </source>
</evidence>
<dbReference type="NCBIfam" id="NF006969">
    <property type="entry name" value="PRK09441.1-2"/>
    <property type="match status" value="1"/>
</dbReference>
<evidence type="ECO:0000256" key="10">
    <source>
        <dbReference type="SAM" id="MobiDB-lite"/>
    </source>
</evidence>
<dbReference type="Gene3D" id="2.40.30.140">
    <property type="match status" value="1"/>
</dbReference>
<dbReference type="PANTHER" id="PTHR43447">
    <property type="entry name" value="ALPHA-AMYLASE"/>
    <property type="match status" value="1"/>
</dbReference>
<dbReference type="EMBL" id="NAJM01000056">
    <property type="protein sequence ID" value="RVX66773.1"/>
    <property type="molecule type" value="Genomic_DNA"/>
</dbReference>
<keyword evidence="6" id="KW-0378">Hydrolase</keyword>
<dbReference type="CDD" id="cd11318">
    <property type="entry name" value="AmyAc_bac_fung_AmyA"/>
    <property type="match status" value="1"/>
</dbReference>
<dbReference type="SUPFAM" id="SSF51445">
    <property type="entry name" value="(Trans)glycosidases"/>
    <property type="match status" value="1"/>
</dbReference>
<dbReference type="OrthoDB" id="550577at2759"/>
<reference evidence="12 13" key="1">
    <citation type="submission" date="2017-03" db="EMBL/GenBank/DDBJ databases">
        <title>Genomes of endolithic fungi from Antarctica.</title>
        <authorList>
            <person name="Coleine C."/>
            <person name="Masonjones S."/>
            <person name="Stajich J.E."/>
        </authorList>
    </citation>
    <scope>NUCLEOTIDE SEQUENCE [LARGE SCALE GENOMIC DNA]</scope>
    <source>
        <strain evidence="12 13">CCFEE 6314</strain>
    </source>
</reference>
<accession>A0A438MUI3</accession>
<proteinExistence type="inferred from homology"/>
<comment type="similarity">
    <text evidence="3 9">Belongs to the glycosyl hydrolase 13 family.</text>
</comment>
<evidence type="ECO:0000313" key="12">
    <source>
        <dbReference type="EMBL" id="RVX66773.1"/>
    </source>
</evidence>
<dbReference type="GO" id="GO:0005975">
    <property type="term" value="P:carbohydrate metabolic process"/>
    <property type="evidence" value="ECO:0007669"/>
    <property type="project" value="InterPro"/>
</dbReference>
<evidence type="ECO:0000256" key="8">
    <source>
        <dbReference type="ARBA" id="ARBA00023295"/>
    </source>
</evidence>
<evidence type="ECO:0000256" key="1">
    <source>
        <dbReference type="ARBA" id="ARBA00000548"/>
    </source>
</evidence>